<name>A0ACC0CMH5_9PEZI</name>
<evidence type="ECO:0000313" key="1">
    <source>
        <dbReference type="EMBL" id="KAI6081673.1"/>
    </source>
</evidence>
<evidence type="ECO:0000313" key="2">
    <source>
        <dbReference type="Proteomes" id="UP001497680"/>
    </source>
</evidence>
<protein>
    <submittedName>
        <fullName evidence="1">Uncharacterized protein</fullName>
    </submittedName>
</protein>
<reference evidence="1 2" key="1">
    <citation type="journal article" date="2022" name="New Phytol.">
        <title>Ecological generalism drives hyperdiversity of secondary metabolite gene clusters in xylarialean endophytes.</title>
        <authorList>
            <person name="Franco M.E.E."/>
            <person name="Wisecaver J.H."/>
            <person name="Arnold A.E."/>
            <person name="Ju Y.M."/>
            <person name="Slot J.C."/>
            <person name="Ahrendt S."/>
            <person name="Moore L.P."/>
            <person name="Eastman K.E."/>
            <person name="Scott K."/>
            <person name="Konkel Z."/>
            <person name="Mondo S.J."/>
            <person name="Kuo A."/>
            <person name="Hayes R.D."/>
            <person name="Haridas S."/>
            <person name="Andreopoulos B."/>
            <person name="Riley R."/>
            <person name="LaButti K."/>
            <person name="Pangilinan J."/>
            <person name="Lipzen A."/>
            <person name="Amirebrahimi M."/>
            <person name="Yan J."/>
            <person name="Adam C."/>
            <person name="Keymanesh K."/>
            <person name="Ng V."/>
            <person name="Louie K."/>
            <person name="Northen T."/>
            <person name="Drula E."/>
            <person name="Henrissat B."/>
            <person name="Hsieh H.M."/>
            <person name="Youens-Clark K."/>
            <person name="Lutzoni F."/>
            <person name="Miadlikowska J."/>
            <person name="Eastwood D.C."/>
            <person name="Hamelin R.C."/>
            <person name="Grigoriev I.V."/>
            <person name="U'Ren J.M."/>
        </authorList>
    </citation>
    <scope>NUCLEOTIDE SEQUENCE [LARGE SCALE GENOMIC DNA]</scope>
    <source>
        <strain evidence="1 2">ER1909</strain>
    </source>
</reference>
<sequence>MDDSSLEKHLPIVVQPMPHQCDVRQVGEDWAGVASTEQRRKLQNRLNQRARRRRQRLSKEASSSAPERRPATEPTLRIECNKSPAEQGQSEIDQVAQRLDLIRQLADQAYTAYLGHSPRPEHLLRVVQINVFHALARNAVALGFSTSWLLCDSISRFGQIGPPPPPTLPPSYPHSLVPTPLQVTEPHHPWIDLLPWPILRDRILHLSVIDSIEEVNICHDIVEFDATQSPSEKPGLIIWGSPWDPRGWEASPAFLRKWGWIVDGCEEILEGTNYWREKRGEKKLLFPIRRDVREVRGDNAQRDVRDSVVASSPFTATVSYRATGARSCEI</sequence>
<organism evidence="1 2">
    <name type="scientific">Hypoxylon rubiginosum</name>
    <dbReference type="NCBI Taxonomy" id="110542"/>
    <lineage>
        <taxon>Eukaryota</taxon>
        <taxon>Fungi</taxon>
        <taxon>Dikarya</taxon>
        <taxon>Ascomycota</taxon>
        <taxon>Pezizomycotina</taxon>
        <taxon>Sordariomycetes</taxon>
        <taxon>Xylariomycetidae</taxon>
        <taxon>Xylariales</taxon>
        <taxon>Hypoxylaceae</taxon>
        <taxon>Hypoxylon</taxon>
    </lineage>
</organism>
<keyword evidence="2" id="KW-1185">Reference proteome</keyword>
<gene>
    <name evidence="1" type="ORF">F4821DRAFT_248741</name>
</gene>
<comment type="caution">
    <text evidence="1">The sequence shown here is derived from an EMBL/GenBank/DDBJ whole genome shotgun (WGS) entry which is preliminary data.</text>
</comment>
<dbReference type="EMBL" id="MU394389">
    <property type="protein sequence ID" value="KAI6081673.1"/>
    <property type="molecule type" value="Genomic_DNA"/>
</dbReference>
<dbReference type="Proteomes" id="UP001497680">
    <property type="component" value="Unassembled WGS sequence"/>
</dbReference>
<proteinExistence type="predicted"/>
<accession>A0ACC0CMH5</accession>